<evidence type="ECO:0000313" key="1">
    <source>
        <dbReference type="EMBL" id="EHP68884.1"/>
    </source>
</evidence>
<evidence type="ECO:0000313" key="2">
    <source>
        <dbReference type="Proteomes" id="UP000003980"/>
    </source>
</evidence>
<dbReference type="EMBL" id="JH597770">
    <property type="protein sequence ID" value="EHP68884.1"/>
    <property type="molecule type" value="Genomic_DNA"/>
</dbReference>
<dbReference type="OrthoDB" id="41382at2157"/>
<dbReference type="eggNOG" id="arCOG07176">
    <property type="taxonomic scope" value="Archaea"/>
</dbReference>
<gene>
    <name evidence="1" type="ORF">MetMK1DRAFT_00033320</name>
</gene>
<proteinExistence type="predicted"/>
<sequence>MKSGSRVAILVKVGELKGICVFRAGYLEHLFLGGEGLVEEFKRGKVVKEVNFSNFGTGNQYDGELVQECQRIVELIKEKLKKEERKE</sequence>
<organism evidence="1 2">
    <name type="scientific">Metallosphaera yellowstonensis MK1</name>
    <dbReference type="NCBI Taxonomy" id="671065"/>
    <lineage>
        <taxon>Archaea</taxon>
        <taxon>Thermoproteota</taxon>
        <taxon>Thermoprotei</taxon>
        <taxon>Sulfolobales</taxon>
        <taxon>Sulfolobaceae</taxon>
        <taxon>Metallosphaera</taxon>
    </lineage>
</organism>
<name>H2C9Q8_9CREN</name>
<protein>
    <submittedName>
        <fullName evidence="1">Uncharacterized protein</fullName>
    </submittedName>
</protein>
<reference evidence="1 2" key="1">
    <citation type="submission" date="2012-01" db="EMBL/GenBank/DDBJ databases">
        <title>Improved High-Quality Draft sequence of Metallosphaera yellowstonensis MK1.</title>
        <authorList>
            <consortium name="US DOE Joint Genome Institute"/>
            <person name="Lucas S."/>
            <person name="Han J."/>
            <person name="Cheng J.-F."/>
            <person name="Goodwin L."/>
            <person name="Pitluck S."/>
            <person name="Peters L."/>
            <person name="Teshima H."/>
            <person name="Detter J.C."/>
            <person name="Han C."/>
            <person name="Tapia R."/>
            <person name="Land M."/>
            <person name="Hauser L."/>
            <person name="Kyrpides N."/>
            <person name="Kozubal M."/>
            <person name="Macur R.E."/>
            <person name="Jay Z."/>
            <person name="Inskeep W."/>
            <person name="Woyke T."/>
        </authorList>
    </citation>
    <scope>NUCLEOTIDE SEQUENCE [LARGE SCALE GENOMIC DNA]</scope>
    <source>
        <strain evidence="1 2">MK1</strain>
    </source>
</reference>
<dbReference type="Proteomes" id="UP000003980">
    <property type="component" value="Unassembled WGS sequence"/>
</dbReference>
<dbReference type="HOGENOM" id="CLU_2629705_0_0_2"/>
<dbReference type="RefSeq" id="WP_009075774.1">
    <property type="nucleotide sequence ID" value="NZ_JH597770.1"/>
</dbReference>
<dbReference type="AlphaFoldDB" id="H2C9Q8"/>
<keyword evidence="2" id="KW-1185">Reference proteome</keyword>
<dbReference type="STRING" id="671065.MetMK1DRAFT_00033320"/>
<accession>H2C9Q8</accession>